<comment type="catalytic activity">
    <reaction evidence="10">
        <text>a cytidine in rRNA + S-adenosyl-L-methionine = a 5-methylcytidine in rRNA + S-adenosyl-L-homocysteine + H(+)</text>
        <dbReference type="Rhea" id="RHEA:61484"/>
        <dbReference type="Rhea" id="RHEA-COMP:15836"/>
        <dbReference type="Rhea" id="RHEA-COMP:15837"/>
        <dbReference type="ChEBI" id="CHEBI:15378"/>
        <dbReference type="ChEBI" id="CHEBI:57856"/>
        <dbReference type="ChEBI" id="CHEBI:59789"/>
        <dbReference type="ChEBI" id="CHEBI:74483"/>
        <dbReference type="ChEBI" id="CHEBI:82748"/>
    </reaction>
</comment>
<evidence type="ECO:0000256" key="3">
    <source>
        <dbReference type="ARBA" id="ARBA00022603"/>
    </source>
</evidence>
<dbReference type="GO" id="GO:0003723">
    <property type="term" value="F:RNA binding"/>
    <property type="evidence" value="ECO:0007669"/>
    <property type="project" value="UniProtKB-UniRule"/>
</dbReference>
<evidence type="ECO:0000256" key="6">
    <source>
        <dbReference type="ARBA" id="ARBA00022884"/>
    </source>
</evidence>
<feature type="binding site" evidence="14">
    <location>
        <position position="251"/>
    </location>
    <ligand>
        <name>S-adenosyl-L-methionine</name>
        <dbReference type="ChEBI" id="CHEBI:59789"/>
    </ligand>
</feature>
<evidence type="ECO:0000256" key="15">
    <source>
        <dbReference type="SAM" id="MobiDB-lite"/>
    </source>
</evidence>
<dbReference type="SUPFAM" id="SSF53335">
    <property type="entry name" value="S-adenosyl-L-methionine-dependent methyltransferases"/>
    <property type="match status" value="1"/>
</dbReference>
<dbReference type="CDD" id="cd02440">
    <property type="entry name" value="AdoMet_MTases"/>
    <property type="match status" value="1"/>
</dbReference>
<evidence type="ECO:0000256" key="12">
    <source>
        <dbReference type="ARBA" id="ARBA00050027"/>
    </source>
</evidence>
<feature type="binding site" evidence="14">
    <location>
        <position position="284"/>
    </location>
    <ligand>
        <name>S-adenosyl-L-methionine</name>
        <dbReference type="ChEBI" id="CHEBI:59789"/>
    </ligand>
</feature>
<dbReference type="Proteomes" id="UP000034805">
    <property type="component" value="Unassembled WGS sequence"/>
</dbReference>
<sequence length="431" mass="47306">MPPLGSERMRRIGTIGWGTCAGGGGRTEGLGDAPNMAALSGTKTLLLRALRGFGCVVPRRQRVKTKWAATLPRIPATSLALHNFDVNYGLQFGDLWPSVRVAMLCEQKYGALINNFSDVPGLLSELRFKGARDFVQSGRSLGEGTGGAGRLPGEGLTPATGSTEEESMLPEMSPNIRCFVFPKGDIARFKPARPDSCGTLSYYLLDAASLLPVLALDVQEGHTVLDLCAAPGGKTLALLQTHAISQLTVNDVSESRMNRVRRTLQSYLPREVWSGNRVAMTTIDGQLWGEMARSTFDRVLVDVPCTTDRHSVMEEENNIFKKMRTKERQKLPALQTQLLVAGMEATRPGGVVLYSTCTLSQLQNEMVVEQAMHVAQDERGVTVEVEDLGPLERHFESTFHFAPRQRLGLLVIPHLTANFGPTYLCKLRRVR</sequence>
<feature type="domain" description="SAM-dependent MTase RsmB/NOP-type" evidence="16">
    <location>
        <begin position="123"/>
        <end position="430"/>
    </location>
</feature>
<comment type="caution">
    <text evidence="17">The sequence shown here is derived from an EMBL/GenBank/DDBJ whole genome shotgun (WGS) entry which is preliminary data.</text>
</comment>
<dbReference type="InterPro" id="IPR023267">
    <property type="entry name" value="RCMT"/>
</dbReference>
<evidence type="ECO:0000313" key="18">
    <source>
        <dbReference type="Proteomes" id="UP000034805"/>
    </source>
</evidence>
<keyword evidence="8" id="KW-0496">Mitochondrion</keyword>
<dbReference type="Gene3D" id="3.40.50.150">
    <property type="entry name" value="Vaccinia Virus protein VP39"/>
    <property type="match status" value="1"/>
</dbReference>
<dbReference type="InterPro" id="IPR029063">
    <property type="entry name" value="SAM-dependent_MTases_sf"/>
</dbReference>
<accession>A0A0P7X5N4</accession>
<dbReference type="InterPro" id="IPR049560">
    <property type="entry name" value="MeTrfase_RsmB-F_NOP2_cat"/>
</dbReference>
<dbReference type="GO" id="GO:0005762">
    <property type="term" value="C:mitochondrial large ribosomal subunit"/>
    <property type="evidence" value="ECO:0007669"/>
    <property type="project" value="TreeGrafter"/>
</dbReference>
<dbReference type="PANTHER" id="PTHR22808">
    <property type="entry name" value="NCL1 YEAST -RELATED NOL1/NOP2/FMU SUN DOMAIN-CONTAINING"/>
    <property type="match status" value="1"/>
</dbReference>
<protein>
    <recommendedName>
        <fullName evidence="12">5-cytosine rRNA methyltransferase NSUN4</fullName>
    </recommendedName>
    <alternativeName>
        <fullName evidence="13">5-cytosine tRNA methyltransferase NSUN4</fullName>
    </alternativeName>
    <alternativeName>
        <fullName evidence="9">NOL1/NOP2/Sun domain family member 4</fullName>
    </alternativeName>
</protein>
<dbReference type="InterPro" id="IPR001678">
    <property type="entry name" value="MeTrfase_RsmB-F_NOP2_dom"/>
</dbReference>
<feature type="active site" description="Nucleophile" evidence="14">
    <location>
        <position position="357"/>
    </location>
</feature>
<evidence type="ECO:0000256" key="13">
    <source>
        <dbReference type="ARBA" id="ARBA00050049"/>
    </source>
</evidence>
<dbReference type="PROSITE" id="PS51686">
    <property type="entry name" value="SAM_MT_RSMB_NOP"/>
    <property type="match status" value="1"/>
</dbReference>
<proteinExistence type="inferred from homology"/>
<evidence type="ECO:0000256" key="4">
    <source>
        <dbReference type="ARBA" id="ARBA00022679"/>
    </source>
</evidence>
<feature type="compositionally biased region" description="Gly residues" evidence="15">
    <location>
        <begin position="141"/>
        <end position="152"/>
    </location>
</feature>
<evidence type="ECO:0000256" key="5">
    <source>
        <dbReference type="ARBA" id="ARBA00022691"/>
    </source>
</evidence>
<evidence type="ECO:0000256" key="10">
    <source>
        <dbReference type="ARBA" id="ARBA00049302"/>
    </source>
</evidence>
<comment type="catalytic activity">
    <reaction evidence="11">
        <text>a cytidine in mRNA + S-adenosyl-L-methionine = a 5-methylcytidine in mRNA + S-adenosyl-L-homocysteine + H(+)</text>
        <dbReference type="Rhea" id="RHEA:61464"/>
        <dbReference type="Rhea" id="RHEA-COMP:15145"/>
        <dbReference type="Rhea" id="RHEA-COMP:15826"/>
        <dbReference type="ChEBI" id="CHEBI:15378"/>
        <dbReference type="ChEBI" id="CHEBI:57856"/>
        <dbReference type="ChEBI" id="CHEBI:59789"/>
        <dbReference type="ChEBI" id="CHEBI:74483"/>
        <dbReference type="ChEBI" id="CHEBI:82748"/>
    </reaction>
</comment>
<evidence type="ECO:0000256" key="14">
    <source>
        <dbReference type="PROSITE-ProRule" id="PRU01023"/>
    </source>
</evidence>
<evidence type="ECO:0000256" key="2">
    <source>
        <dbReference type="ARBA" id="ARBA00022552"/>
    </source>
</evidence>
<evidence type="ECO:0000313" key="17">
    <source>
        <dbReference type="EMBL" id="KPP69426.1"/>
    </source>
</evidence>
<evidence type="ECO:0000259" key="16">
    <source>
        <dbReference type="PROSITE" id="PS51686"/>
    </source>
</evidence>
<dbReference type="AlphaFoldDB" id="A0A0P7X5N4"/>
<dbReference type="FunFam" id="3.40.50.150:FF:000055">
    <property type="entry name" value="5-methylcytosine rRNA methyltransferase NSUN4"/>
    <property type="match status" value="1"/>
</dbReference>
<evidence type="ECO:0000256" key="11">
    <source>
        <dbReference type="ARBA" id="ARBA00049906"/>
    </source>
</evidence>
<dbReference type="PRINTS" id="PR02008">
    <property type="entry name" value="RCMTFAMILY"/>
</dbReference>
<comment type="subcellular location">
    <subcellularLocation>
        <location evidence="1">Mitochondrion</location>
    </subcellularLocation>
</comment>
<dbReference type="EMBL" id="JARO02003963">
    <property type="protein sequence ID" value="KPP69426.1"/>
    <property type="molecule type" value="Genomic_DNA"/>
</dbReference>
<evidence type="ECO:0000256" key="7">
    <source>
        <dbReference type="ARBA" id="ARBA00022946"/>
    </source>
</evidence>
<keyword evidence="7" id="KW-0809">Transit peptide</keyword>
<evidence type="ECO:0000256" key="9">
    <source>
        <dbReference type="ARBA" id="ARBA00042050"/>
    </source>
</evidence>
<feature type="binding site" evidence="14">
    <location>
        <position position="302"/>
    </location>
    <ligand>
        <name>S-adenosyl-L-methionine</name>
        <dbReference type="ChEBI" id="CHEBI:59789"/>
    </ligand>
</feature>
<dbReference type="STRING" id="113540.ENSSFOP00015016612"/>
<dbReference type="GO" id="GO:0008173">
    <property type="term" value="F:RNA methyltransferase activity"/>
    <property type="evidence" value="ECO:0007669"/>
    <property type="project" value="InterPro"/>
</dbReference>
<keyword evidence="2" id="KW-0698">rRNA processing</keyword>
<dbReference type="Pfam" id="PF01189">
    <property type="entry name" value="Methyltr_RsmB-F"/>
    <property type="match status" value="1"/>
</dbReference>
<gene>
    <name evidence="17" type="ORF">Z043_111826</name>
</gene>
<comment type="similarity">
    <text evidence="14">Belongs to the class I-like SAM-binding methyltransferase superfamily. RsmB/NOP family.</text>
</comment>
<feature type="region of interest" description="Disordered" evidence="15">
    <location>
        <begin position="140"/>
        <end position="168"/>
    </location>
</feature>
<evidence type="ECO:0000256" key="1">
    <source>
        <dbReference type="ARBA" id="ARBA00004173"/>
    </source>
</evidence>
<dbReference type="PANTHER" id="PTHR22808:SF3">
    <property type="entry name" value="5-METHYLCYTOSINE RRNA METHYLTRANSFERASE NSUN4"/>
    <property type="match status" value="1"/>
</dbReference>
<keyword evidence="5 14" id="KW-0949">S-adenosyl-L-methionine</keyword>
<evidence type="ECO:0000256" key="8">
    <source>
        <dbReference type="ARBA" id="ARBA00023128"/>
    </source>
</evidence>
<reference evidence="17 18" key="1">
    <citation type="submission" date="2015-08" db="EMBL/GenBank/DDBJ databases">
        <title>The genome of the Asian arowana (Scleropages formosus).</title>
        <authorList>
            <person name="Tan M.H."/>
            <person name="Gan H.M."/>
            <person name="Croft L.J."/>
            <person name="Austin C.M."/>
        </authorList>
    </citation>
    <scope>NUCLEOTIDE SEQUENCE [LARGE SCALE GENOMIC DNA]</scope>
    <source>
        <strain evidence="17">Aro1</strain>
    </source>
</reference>
<keyword evidence="6 14" id="KW-0694">RNA-binding</keyword>
<keyword evidence="3 14" id="KW-0489">Methyltransferase</keyword>
<keyword evidence="4 14" id="KW-0808">Transferase</keyword>
<organism evidence="17 18">
    <name type="scientific">Scleropages formosus</name>
    <name type="common">Asian bonytongue</name>
    <name type="synonym">Osteoglossum formosum</name>
    <dbReference type="NCBI Taxonomy" id="113540"/>
    <lineage>
        <taxon>Eukaryota</taxon>
        <taxon>Metazoa</taxon>
        <taxon>Chordata</taxon>
        <taxon>Craniata</taxon>
        <taxon>Vertebrata</taxon>
        <taxon>Euteleostomi</taxon>
        <taxon>Actinopterygii</taxon>
        <taxon>Neopterygii</taxon>
        <taxon>Teleostei</taxon>
        <taxon>Osteoglossocephala</taxon>
        <taxon>Osteoglossomorpha</taxon>
        <taxon>Osteoglossiformes</taxon>
        <taxon>Osteoglossidae</taxon>
        <taxon>Scleropages</taxon>
    </lineage>
</organism>
<dbReference type="Gene3D" id="6.20.240.40">
    <property type="match status" value="1"/>
</dbReference>
<dbReference type="GO" id="GO:0031167">
    <property type="term" value="P:rRNA methylation"/>
    <property type="evidence" value="ECO:0007669"/>
    <property type="project" value="TreeGrafter"/>
</dbReference>
<name>A0A0P7X5N4_SCLFO</name>
<feature type="binding site" evidence="14">
    <location>
        <begin position="228"/>
        <end position="234"/>
    </location>
    <ligand>
        <name>S-adenosyl-L-methionine</name>
        <dbReference type="ChEBI" id="CHEBI:59789"/>
    </ligand>
</feature>